<dbReference type="CDD" id="cd00165">
    <property type="entry name" value="S4"/>
    <property type="match status" value="1"/>
</dbReference>
<dbReference type="AlphaFoldDB" id="A0A381S4F5"/>
<dbReference type="InterPro" id="IPR020094">
    <property type="entry name" value="TruA/RsuA/RluB/E/F_N"/>
</dbReference>
<accession>A0A381S4F5</accession>
<dbReference type="Gene3D" id="3.30.70.1560">
    <property type="entry name" value="Alpha-L RNA-binding motif"/>
    <property type="match status" value="1"/>
</dbReference>
<evidence type="ECO:0000256" key="5">
    <source>
        <dbReference type="SAM" id="MobiDB-lite"/>
    </source>
</evidence>
<comment type="similarity">
    <text evidence="1">Belongs to the pseudouridine synthase RsuA family.</text>
</comment>
<dbReference type="SUPFAM" id="SSF55120">
    <property type="entry name" value="Pseudouridine synthase"/>
    <property type="match status" value="1"/>
</dbReference>
<dbReference type="Pfam" id="PF01479">
    <property type="entry name" value="S4"/>
    <property type="match status" value="1"/>
</dbReference>
<evidence type="ECO:0000313" key="7">
    <source>
        <dbReference type="EMBL" id="SUZ96043.1"/>
    </source>
</evidence>
<proteinExistence type="inferred from homology"/>
<dbReference type="GO" id="GO:0009982">
    <property type="term" value="F:pseudouridine synthase activity"/>
    <property type="evidence" value="ECO:0007669"/>
    <property type="project" value="InterPro"/>
</dbReference>
<keyword evidence="3" id="KW-0694">RNA-binding</keyword>
<dbReference type="InterPro" id="IPR006145">
    <property type="entry name" value="PsdUridine_synth_RsuA/RluA"/>
</dbReference>
<dbReference type="PANTHER" id="PTHR47683:SF3">
    <property type="entry name" value="RIBOSOMAL LARGE SUBUNIT PSEUDOURIDINE SYNTHASE B"/>
    <property type="match status" value="1"/>
</dbReference>
<dbReference type="GO" id="GO:0001522">
    <property type="term" value="P:pseudouridine synthesis"/>
    <property type="evidence" value="ECO:0007669"/>
    <property type="project" value="InterPro"/>
</dbReference>
<dbReference type="Gene3D" id="3.10.290.10">
    <property type="entry name" value="RNA-binding S4 domain"/>
    <property type="match status" value="1"/>
</dbReference>
<sequence length="299" mass="34217">VIPRNQSIVTRIQSPMSTDRSTRIRQRSLLLTVLAERIQKYLSRRGLGSRREIENWIREGRIEVDGRKAVLGSSVSDGDLIAIDQQSHRVSLGPRTTPRIIVYHKPVGEICTRADSKGRPTVFDHLPRLRSARWIGVGRLDINTSGLLLFTTDGDLAHRLMHPSGGMEREYRCRIHGEASRERIDRLRKGITLSGYPCRFERVRVRGGRGTNRWYDVVVREGRYREVRRMWSAIGCTVNRLIRIRYGGISLPRDLEPGHHRSLYADELSGLLRDVSVEASSPRSARAISKRQAKSVRRK</sequence>
<dbReference type="InterPro" id="IPR020103">
    <property type="entry name" value="PsdUridine_synth_cat_dom_sf"/>
</dbReference>
<organism evidence="7">
    <name type="scientific">marine metagenome</name>
    <dbReference type="NCBI Taxonomy" id="408172"/>
    <lineage>
        <taxon>unclassified sequences</taxon>
        <taxon>metagenomes</taxon>
        <taxon>ecological metagenomes</taxon>
    </lineage>
</organism>
<dbReference type="NCBIfam" id="TIGR00093">
    <property type="entry name" value="pseudouridine synthase"/>
    <property type="match status" value="1"/>
</dbReference>
<dbReference type="InterPro" id="IPR018496">
    <property type="entry name" value="PsdUridine_synth_RsuA/RluB_CS"/>
</dbReference>
<keyword evidence="2" id="KW-0698">rRNA processing</keyword>
<dbReference type="GO" id="GO:0003723">
    <property type="term" value="F:RNA binding"/>
    <property type="evidence" value="ECO:0007669"/>
    <property type="project" value="UniProtKB-KW"/>
</dbReference>
<dbReference type="PANTHER" id="PTHR47683">
    <property type="entry name" value="PSEUDOURIDINE SYNTHASE FAMILY PROTEIN-RELATED"/>
    <property type="match status" value="1"/>
</dbReference>
<dbReference type="PROSITE" id="PS01149">
    <property type="entry name" value="PSI_RSU"/>
    <property type="match status" value="1"/>
</dbReference>
<dbReference type="InterPro" id="IPR002942">
    <property type="entry name" value="S4_RNA-bd"/>
</dbReference>
<feature type="region of interest" description="Disordered" evidence="5">
    <location>
        <begin position="280"/>
        <end position="299"/>
    </location>
</feature>
<evidence type="ECO:0000259" key="6">
    <source>
        <dbReference type="SMART" id="SM00363"/>
    </source>
</evidence>
<feature type="compositionally biased region" description="Basic residues" evidence="5">
    <location>
        <begin position="288"/>
        <end position="299"/>
    </location>
</feature>
<evidence type="ECO:0000256" key="4">
    <source>
        <dbReference type="ARBA" id="ARBA00023235"/>
    </source>
</evidence>
<dbReference type="PROSITE" id="PS50889">
    <property type="entry name" value="S4"/>
    <property type="match status" value="1"/>
</dbReference>
<dbReference type="Gene3D" id="3.30.70.580">
    <property type="entry name" value="Pseudouridine synthase I, catalytic domain, N-terminal subdomain"/>
    <property type="match status" value="1"/>
</dbReference>
<dbReference type="FunFam" id="3.30.70.580:FF:000009">
    <property type="entry name" value="Pseudouridine synthase"/>
    <property type="match status" value="1"/>
</dbReference>
<evidence type="ECO:0000256" key="2">
    <source>
        <dbReference type="ARBA" id="ARBA00022552"/>
    </source>
</evidence>
<protein>
    <recommendedName>
        <fullName evidence="6">RNA-binding S4 domain-containing protein</fullName>
    </recommendedName>
</protein>
<keyword evidence="4" id="KW-0413">Isomerase</keyword>
<dbReference type="SUPFAM" id="SSF55174">
    <property type="entry name" value="Alpha-L RNA-binding motif"/>
    <property type="match status" value="1"/>
</dbReference>
<dbReference type="SMART" id="SM00363">
    <property type="entry name" value="S4"/>
    <property type="match status" value="1"/>
</dbReference>
<dbReference type="InterPro" id="IPR000748">
    <property type="entry name" value="PsdUridine_synth_RsuA/RluB/E/F"/>
</dbReference>
<reference evidence="7" key="1">
    <citation type="submission" date="2018-05" db="EMBL/GenBank/DDBJ databases">
        <authorList>
            <person name="Lanie J.A."/>
            <person name="Ng W.-L."/>
            <person name="Kazmierczak K.M."/>
            <person name="Andrzejewski T.M."/>
            <person name="Davidsen T.M."/>
            <person name="Wayne K.J."/>
            <person name="Tettelin H."/>
            <person name="Glass J.I."/>
            <person name="Rusch D."/>
            <person name="Podicherti R."/>
            <person name="Tsui H.-C.T."/>
            <person name="Winkler M.E."/>
        </authorList>
    </citation>
    <scope>NUCLEOTIDE SEQUENCE</scope>
</reference>
<dbReference type="EMBL" id="UINC01002377">
    <property type="protein sequence ID" value="SUZ96043.1"/>
    <property type="molecule type" value="Genomic_DNA"/>
</dbReference>
<gene>
    <name evidence="7" type="ORF">METZ01_LOCUS48897</name>
</gene>
<evidence type="ECO:0000256" key="3">
    <source>
        <dbReference type="ARBA" id="ARBA00022884"/>
    </source>
</evidence>
<dbReference type="InterPro" id="IPR042092">
    <property type="entry name" value="PsdUridine_s_RsuA/RluB/E/F_cat"/>
</dbReference>
<dbReference type="InterPro" id="IPR036986">
    <property type="entry name" value="S4_RNA-bd_sf"/>
</dbReference>
<dbReference type="GO" id="GO:0006364">
    <property type="term" value="P:rRNA processing"/>
    <property type="evidence" value="ECO:0007669"/>
    <property type="project" value="UniProtKB-KW"/>
</dbReference>
<evidence type="ECO:0000256" key="1">
    <source>
        <dbReference type="ARBA" id="ARBA00008348"/>
    </source>
</evidence>
<name>A0A381S4F5_9ZZZZ</name>
<dbReference type="InterPro" id="IPR050343">
    <property type="entry name" value="RsuA_PseudoU_synthase"/>
</dbReference>
<dbReference type="Pfam" id="PF00849">
    <property type="entry name" value="PseudoU_synth_2"/>
    <property type="match status" value="1"/>
</dbReference>
<feature type="domain" description="RNA-binding S4" evidence="6">
    <location>
        <begin position="36"/>
        <end position="96"/>
    </location>
</feature>
<feature type="non-terminal residue" evidence="7">
    <location>
        <position position="1"/>
    </location>
</feature>